<dbReference type="PANTHER" id="PTHR22946">
    <property type="entry name" value="DIENELACTONE HYDROLASE DOMAIN-CONTAINING PROTEIN-RELATED"/>
    <property type="match status" value="1"/>
</dbReference>
<sequence>MKIQQLENYRITIYDVKDQLKRFIYDRSKQAFSEGDKTRDSIQSKEELEARQAMIRKKFIESIGGLPSSNTPLNAVVKGVVHCRGFKIEKVIFESRPDTFVTTNLYIPDGISEPRGAVLFLCGHHELAKHHPEYQAVCQYLVNAGLVVLAMDPIGQGERLSYYERSIQAPTVRACTVEHEYAGNQCWPLGDGIARYFVHDAMRAIDYLCTIPEVDPLKIGVTGNSGGGTQTSLVILCDPRIAAAVPATFIMSRETYMYAGGAQDAEQIWPGFSSNGFDHEDILLSMVPRPVRVLSVTYDFFPLEGARRTVDRTRRFWDMYGKSDFIDLLEDDYTHCYTRPLAKAAADFFSKHLLGSPVSPSDDQIQPMDPSLLWCTESGQIRGDYEHSQTVYDENMDRLMQIEMMRTSIPESERKQKAIVWLREKVFYSRKPCELNPRHYMLKGQFNELTFYNTLWWSQEGVFNYGLIFRDVHFHGEELPLTIAVWDGGTTQLKTHLQWIRETCRSGRAVMVLDVSGVGALLPYSLSNNDPLDFYEIVQKLSDDLIWLNDSIAAMRTYDVLRSLDLVERLDHIIKEDIEMYAYGRQGVYAQMAAALDERITNIEVVNGMGSYKNWITARHYDDQDIMSLIVPGMLKHFDLPDLDGKAVEGRSFVQATMQSLES</sequence>
<dbReference type="Pfam" id="PF05448">
    <property type="entry name" value="AXE1"/>
    <property type="match status" value="1"/>
</dbReference>
<gene>
    <name evidence="2" type="ORF">O9H85_06890</name>
</gene>
<dbReference type="EMBL" id="JAQAGZ010000004">
    <property type="protein sequence ID" value="MCZ8512156.1"/>
    <property type="molecule type" value="Genomic_DNA"/>
</dbReference>
<feature type="domain" description="Acetyl xylan esterase" evidence="1">
    <location>
        <begin position="84"/>
        <end position="246"/>
    </location>
</feature>
<dbReference type="RefSeq" id="WP_269880574.1">
    <property type="nucleotide sequence ID" value="NZ_JAQAGZ010000004.1"/>
</dbReference>
<dbReference type="InterPro" id="IPR029058">
    <property type="entry name" value="AB_hydrolase_fold"/>
</dbReference>
<evidence type="ECO:0000259" key="1">
    <source>
        <dbReference type="Pfam" id="PF05448"/>
    </source>
</evidence>
<protein>
    <submittedName>
        <fullName evidence="2">Acetylxylan esterase</fullName>
    </submittedName>
</protein>
<reference evidence="2 3" key="1">
    <citation type="submission" date="2022-12" db="EMBL/GenBank/DDBJ databases">
        <title>Draft genome sequence of Paenibacillus sp. dW9.</title>
        <authorList>
            <person name="Choi E.-W."/>
            <person name="Kim D.-U."/>
        </authorList>
    </citation>
    <scope>NUCLEOTIDE SEQUENCE [LARGE SCALE GENOMIC DNA]</scope>
    <source>
        <strain evidence="3">dW9</strain>
    </source>
</reference>
<organism evidence="2 3">
    <name type="scientific">Paenibacillus gyeongsangnamensis</name>
    <dbReference type="NCBI Taxonomy" id="3388067"/>
    <lineage>
        <taxon>Bacteria</taxon>
        <taxon>Bacillati</taxon>
        <taxon>Bacillota</taxon>
        <taxon>Bacilli</taxon>
        <taxon>Bacillales</taxon>
        <taxon>Paenibacillaceae</taxon>
        <taxon>Paenibacillus</taxon>
    </lineage>
</organism>
<dbReference type="PANTHER" id="PTHR22946:SF8">
    <property type="entry name" value="ACETYL XYLAN ESTERASE DOMAIN-CONTAINING PROTEIN"/>
    <property type="match status" value="1"/>
</dbReference>
<name>A0ABT4Q5K2_9BACL</name>
<dbReference type="Gene3D" id="3.40.50.1820">
    <property type="entry name" value="alpha/beta hydrolase"/>
    <property type="match status" value="2"/>
</dbReference>
<comment type="caution">
    <text evidence="2">The sequence shown here is derived from an EMBL/GenBank/DDBJ whole genome shotgun (WGS) entry which is preliminary data.</text>
</comment>
<evidence type="ECO:0000313" key="3">
    <source>
        <dbReference type="Proteomes" id="UP001527882"/>
    </source>
</evidence>
<keyword evidence="3" id="KW-1185">Reference proteome</keyword>
<dbReference type="InterPro" id="IPR008391">
    <property type="entry name" value="AXE1_dom"/>
</dbReference>
<evidence type="ECO:0000313" key="2">
    <source>
        <dbReference type="EMBL" id="MCZ8512156.1"/>
    </source>
</evidence>
<accession>A0ABT4Q5K2</accession>
<dbReference type="SUPFAM" id="SSF53474">
    <property type="entry name" value="alpha/beta-Hydrolases"/>
    <property type="match status" value="1"/>
</dbReference>
<dbReference type="InterPro" id="IPR050261">
    <property type="entry name" value="FrsA_esterase"/>
</dbReference>
<dbReference type="Proteomes" id="UP001527882">
    <property type="component" value="Unassembled WGS sequence"/>
</dbReference>
<proteinExistence type="predicted"/>